<keyword evidence="3" id="KW-0479">Metal-binding</keyword>
<keyword evidence="2" id="KW-0808">Transferase</keyword>
<sequence>MFRNCITLVCNIGYIDKAAFVAHQLLAQTDRNFDVVICTDDISTDQSRNVPKDAILRQIDIEETIVNLPQNERLKHYTYWRLPAIQSLSDDYDRILYLDTDIFVVGDGISALFDIDMQGLGIAAVRDIHQRHRPNRKVQEFATLGMLNAPYFNAGVLLIDAAMWRKTSAFDYILKLAKQSPDALLCHDQSLLNIHFYQNWLELSPLWNWQNSSRVNLIGEFLSPYFVHFVGATKPWNSPDGSLPLKYHSDFARYFDQSPPPTQRPKLHAKFLLKNFWYFRRTQKYLARFSDPLSTVKHVKGNISPMMGENREVNSP</sequence>
<dbReference type="PANTHER" id="PTHR13778">
    <property type="entry name" value="GLYCOSYLTRANSFERASE 8 DOMAIN-CONTAINING PROTEIN"/>
    <property type="match status" value="1"/>
</dbReference>
<evidence type="ECO:0000313" key="5">
    <source>
        <dbReference type="Proteomes" id="UP000203464"/>
    </source>
</evidence>
<proteinExistence type="predicted"/>
<dbReference type="PANTHER" id="PTHR13778:SF47">
    <property type="entry name" value="LIPOPOLYSACCHARIDE 1,3-GALACTOSYLTRANSFERASE"/>
    <property type="match status" value="1"/>
</dbReference>
<dbReference type="CDD" id="cd04194">
    <property type="entry name" value="GT8_A4GalT_like"/>
    <property type="match status" value="1"/>
</dbReference>
<evidence type="ECO:0000313" key="4">
    <source>
        <dbReference type="EMBL" id="SMX45287.1"/>
    </source>
</evidence>
<dbReference type="InterPro" id="IPR002495">
    <property type="entry name" value="Glyco_trans_8"/>
</dbReference>
<dbReference type="Pfam" id="PF01501">
    <property type="entry name" value="Glyco_transf_8"/>
    <property type="match status" value="1"/>
</dbReference>
<protein>
    <submittedName>
        <fullName evidence="4">General stress protein A</fullName>
    </submittedName>
</protein>
<dbReference type="SUPFAM" id="SSF53448">
    <property type="entry name" value="Nucleotide-diphospho-sugar transferases"/>
    <property type="match status" value="1"/>
</dbReference>
<evidence type="ECO:0000256" key="1">
    <source>
        <dbReference type="ARBA" id="ARBA00022676"/>
    </source>
</evidence>
<dbReference type="Proteomes" id="UP000203464">
    <property type="component" value="Unassembled WGS sequence"/>
</dbReference>
<organism evidence="4 5">
    <name type="scientific">Octadecabacter ascidiaceicola</name>
    <dbReference type="NCBI Taxonomy" id="1655543"/>
    <lineage>
        <taxon>Bacteria</taxon>
        <taxon>Pseudomonadati</taxon>
        <taxon>Pseudomonadota</taxon>
        <taxon>Alphaproteobacteria</taxon>
        <taxon>Rhodobacterales</taxon>
        <taxon>Roseobacteraceae</taxon>
        <taxon>Octadecabacter</taxon>
    </lineage>
</organism>
<dbReference type="GO" id="GO:0016757">
    <property type="term" value="F:glycosyltransferase activity"/>
    <property type="evidence" value="ECO:0007669"/>
    <property type="project" value="UniProtKB-KW"/>
</dbReference>
<dbReference type="InterPro" id="IPR050748">
    <property type="entry name" value="Glycosyltrans_8_dom-fam"/>
</dbReference>
<reference evidence="5" key="1">
    <citation type="submission" date="2017-05" db="EMBL/GenBank/DDBJ databases">
        <authorList>
            <person name="Rodrigo-Torres L."/>
            <person name="Arahal R. D."/>
            <person name="Lucena T."/>
        </authorList>
    </citation>
    <scope>NUCLEOTIDE SEQUENCE [LARGE SCALE GENOMIC DNA]</scope>
    <source>
        <strain evidence="5">CECT 8868</strain>
    </source>
</reference>
<evidence type="ECO:0000256" key="3">
    <source>
        <dbReference type="ARBA" id="ARBA00022723"/>
    </source>
</evidence>
<dbReference type="AlphaFoldDB" id="A0A238KRI2"/>
<evidence type="ECO:0000256" key="2">
    <source>
        <dbReference type="ARBA" id="ARBA00022679"/>
    </source>
</evidence>
<keyword evidence="5" id="KW-1185">Reference proteome</keyword>
<gene>
    <name evidence="4" type="primary">gspA</name>
    <name evidence="4" type="ORF">OCA8868_03279</name>
</gene>
<dbReference type="Gene3D" id="3.90.550.10">
    <property type="entry name" value="Spore Coat Polysaccharide Biosynthesis Protein SpsA, Chain A"/>
    <property type="match status" value="1"/>
</dbReference>
<dbReference type="EMBL" id="FXYD01000007">
    <property type="protein sequence ID" value="SMX45287.1"/>
    <property type="molecule type" value="Genomic_DNA"/>
</dbReference>
<dbReference type="OrthoDB" id="5672604at2"/>
<dbReference type="InterPro" id="IPR029044">
    <property type="entry name" value="Nucleotide-diphossugar_trans"/>
</dbReference>
<dbReference type="GO" id="GO:0046872">
    <property type="term" value="F:metal ion binding"/>
    <property type="evidence" value="ECO:0007669"/>
    <property type="project" value="UniProtKB-KW"/>
</dbReference>
<dbReference type="RefSeq" id="WP_093997618.1">
    <property type="nucleotide sequence ID" value="NZ_FXYD01000007.1"/>
</dbReference>
<name>A0A238KRI2_9RHOB</name>
<keyword evidence="1" id="KW-0328">Glycosyltransferase</keyword>
<accession>A0A238KRI2</accession>